<accession>A0A835YQG0</accession>
<keyword evidence="2" id="KW-1185">Reference proteome</keyword>
<protein>
    <submittedName>
        <fullName evidence="1">Uncharacterized protein</fullName>
    </submittedName>
</protein>
<dbReference type="Proteomes" id="UP000664859">
    <property type="component" value="Unassembled WGS sequence"/>
</dbReference>
<comment type="caution">
    <text evidence="1">The sequence shown here is derived from an EMBL/GenBank/DDBJ whole genome shotgun (WGS) entry which is preliminary data.</text>
</comment>
<evidence type="ECO:0000313" key="2">
    <source>
        <dbReference type="Proteomes" id="UP000664859"/>
    </source>
</evidence>
<organism evidence="1 2">
    <name type="scientific">Tribonema minus</name>
    <dbReference type="NCBI Taxonomy" id="303371"/>
    <lineage>
        <taxon>Eukaryota</taxon>
        <taxon>Sar</taxon>
        <taxon>Stramenopiles</taxon>
        <taxon>Ochrophyta</taxon>
        <taxon>PX clade</taxon>
        <taxon>Xanthophyceae</taxon>
        <taxon>Tribonematales</taxon>
        <taxon>Tribonemataceae</taxon>
        <taxon>Tribonema</taxon>
    </lineage>
</organism>
<dbReference type="AlphaFoldDB" id="A0A835YQG0"/>
<sequence length="291" mass="32716">MKEMLRQLLDNKTGSKWKTISDANTEVWNIMKRKTGLEVMLYTAPLAVEPRRATIEPFGWDDRVEKAQADRYMPYLKALIGPQDRSFELLDGNQHCSLNVDGVADILGYDFHGKPDAVLILRGSRLSPQTALRVVFELKKELNAAAHYQAMVTLVLANYHSSRLKPIVILTDLRGDYAFYWLDGRTLHYIELDRDSATLAWGFFDAILQSERTDLAAGVVPREGLEAPPPVKRQRLVFESSDTQDVANVDDLTGLLEPSELRAYTLAQFIQSLHGRPAVAAACNAYASMYV</sequence>
<name>A0A835YQG0_9STRA</name>
<proteinExistence type="predicted"/>
<reference evidence="1" key="1">
    <citation type="submission" date="2021-02" db="EMBL/GenBank/DDBJ databases">
        <title>First Annotated Genome of the Yellow-green Alga Tribonema minus.</title>
        <authorList>
            <person name="Mahan K.M."/>
        </authorList>
    </citation>
    <scope>NUCLEOTIDE SEQUENCE</scope>
    <source>
        <strain evidence="1">UTEX B ZZ1240</strain>
    </source>
</reference>
<gene>
    <name evidence="1" type="ORF">JKP88DRAFT_228997</name>
</gene>
<evidence type="ECO:0000313" key="1">
    <source>
        <dbReference type="EMBL" id="KAG5175309.1"/>
    </source>
</evidence>
<dbReference type="EMBL" id="JAFCMP010000551">
    <property type="protein sequence ID" value="KAG5175309.1"/>
    <property type="molecule type" value="Genomic_DNA"/>
</dbReference>
<dbReference type="OrthoDB" id="2406499at2759"/>